<dbReference type="Gene3D" id="3.40.140.10">
    <property type="entry name" value="Cytidine Deaminase, domain 2"/>
    <property type="match status" value="1"/>
</dbReference>
<accession>A0A0G4FN90</accession>
<dbReference type="CDD" id="cd01285">
    <property type="entry name" value="nucleoside_deaminase"/>
    <property type="match status" value="1"/>
</dbReference>
<evidence type="ECO:0000259" key="3">
    <source>
        <dbReference type="PROSITE" id="PS51747"/>
    </source>
</evidence>
<name>A0A0G4FN90_9ALVE</name>
<reference evidence="4" key="1">
    <citation type="submission" date="2014-11" db="EMBL/GenBank/DDBJ databases">
        <authorList>
            <person name="Otto D Thomas"/>
            <person name="Naeem Raeece"/>
        </authorList>
    </citation>
    <scope>NUCLEOTIDE SEQUENCE</scope>
</reference>
<evidence type="ECO:0000256" key="1">
    <source>
        <dbReference type="ARBA" id="ARBA00022801"/>
    </source>
</evidence>
<dbReference type="EMBL" id="CDMZ01000473">
    <property type="protein sequence ID" value="CEM15042.1"/>
    <property type="molecule type" value="Genomic_DNA"/>
</dbReference>
<dbReference type="InterPro" id="IPR002125">
    <property type="entry name" value="CMP_dCMP_dom"/>
</dbReference>
<dbReference type="PANTHER" id="PTHR11079:SF149">
    <property type="entry name" value="TRNA-SPECIFIC ADENOSINE DEAMINASE 2"/>
    <property type="match status" value="1"/>
</dbReference>
<feature type="domain" description="CMP/dCMP-type deaminase" evidence="3">
    <location>
        <begin position="31"/>
        <end position="143"/>
    </location>
</feature>
<sequence>MLPSPPVSSSSASSSSSSSSSNSGDASGSSYNVNVLMEEAFKEAERAYDEGEIPVGCVIADGHTGEVLGRGGNRTNRDKNGSRHCEFVAVDEVILRCGCEKLKGCVLFVTVEPCVMCAAAIQYAGIRKVFFGCRNERFGGCGSVVDVSKAVPDEGLLGFEYTEGLGAERAVALLQSFYSRGNPNAPPSKRMRNLQDSSMQINKGNGTSHNSEGGGSGKNVQKGEEIQERD</sequence>
<dbReference type="GO" id="GO:0002100">
    <property type="term" value="P:tRNA wobble adenosine to inosine editing"/>
    <property type="evidence" value="ECO:0007669"/>
    <property type="project" value="InterPro"/>
</dbReference>
<dbReference type="PROSITE" id="PS51747">
    <property type="entry name" value="CYT_DCMP_DEAMINASES_2"/>
    <property type="match status" value="1"/>
</dbReference>
<feature type="compositionally biased region" description="Polar residues" evidence="2">
    <location>
        <begin position="194"/>
        <end position="211"/>
    </location>
</feature>
<organism evidence="4">
    <name type="scientific">Chromera velia CCMP2878</name>
    <dbReference type="NCBI Taxonomy" id="1169474"/>
    <lineage>
        <taxon>Eukaryota</taxon>
        <taxon>Sar</taxon>
        <taxon>Alveolata</taxon>
        <taxon>Colpodellida</taxon>
        <taxon>Chromeraceae</taxon>
        <taxon>Chromera</taxon>
    </lineage>
</organism>
<dbReference type="Pfam" id="PF00383">
    <property type="entry name" value="dCMP_cyt_deam_1"/>
    <property type="match status" value="1"/>
</dbReference>
<evidence type="ECO:0000313" key="4">
    <source>
        <dbReference type="EMBL" id="CEM15042.1"/>
    </source>
</evidence>
<feature type="compositionally biased region" description="Low complexity" evidence="2">
    <location>
        <begin position="8"/>
        <end position="30"/>
    </location>
</feature>
<dbReference type="InterPro" id="IPR016193">
    <property type="entry name" value="Cytidine_deaminase-like"/>
</dbReference>
<proteinExistence type="predicted"/>
<protein>
    <recommendedName>
        <fullName evidence="3">CMP/dCMP-type deaminase domain-containing protein</fullName>
    </recommendedName>
</protein>
<dbReference type="GO" id="GO:0052717">
    <property type="term" value="F:tRNA-specific adenosine-34 deaminase activity"/>
    <property type="evidence" value="ECO:0007669"/>
    <property type="project" value="UniProtKB-EC"/>
</dbReference>
<gene>
    <name evidence="4" type="ORF">Cvel_17702</name>
</gene>
<keyword evidence="1" id="KW-0378">Hydrolase</keyword>
<dbReference type="SUPFAM" id="SSF53927">
    <property type="entry name" value="Cytidine deaminase-like"/>
    <property type="match status" value="1"/>
</dbReference>
<dbReference type="GO" id="GO:0046872">
    <property type="term" value="F:metal ion binding"/>
    <property type="evidence" value="ECO:0007669"/>
    <property type="project" value="UniProtKB-KW"/>
</dbReference>
<dbReference type="AlphaFoldDB" id="A0A0G4FN90"/>
<feature type="compositionally biased region" description="Basic and acidic residues" evidence="2">
    <location>
        <begin position="221"/>
        <end position="230"/>
    </location>
</feature>
<evidence type="ECO:0000256" key="2">
    <source>
        <dbReference type="SAM" id="MobiDB-lite"/>
    </source>
</evidence>
<dbReference type="PANTHER" id="PTHR11079">
    <property type="entry name" value="CYTOSINE DEAMINASE FAMILY MEMBER"/>
    <property type="match status" value="1"/>
</dbReference>
<feature type="region of interest" description="Disordered" evidence="2">
    <location>
        <begin position="182"/>
        <end position="230"/>
    </location>
</feature>
<feature type="region of interest" description="Disordered" evidence="2">
    <location>
        <begin position="1"/>
        <end position="30"/>
    </location>
</feature>
<dbReference type="VEuPathDB" id="CryptoDB:Cvel_17702"/>
<dbReference type="PhylomeDB" id="A0A0G4FN90"/>